<dbReference type="AlphaFoldDB" id="A0A194WSQ9"/>
<feature type="domain" description="Lethal giant larvae (Lgl)-like C-terminal" evidence="4">
    <location>
        <begin position="517"/>
        <end position="905"/>
    </location>
</feature>
<organism evidence="5 6">
    <name type="scientific">Mollisia scopiformis</name>
    <name type="common">Conifer needle endophyte fungus</name>
    <name type="synonym">Phialocephala scopiformis</name>
    <dbReference type="NCBI Taxonomy" id="149040"/>
    <lineage>
        <taxon>Eukaryota</taxon>
        <taxon>Fungi</taxon>
        <taxon>Dikarya</taxon>
        <taxon>Ascomycota</taxon>
        <taxon>Pezizomycotina</taxon>
        <taxon>Leotiomycetes</taxon>
        <taxon>Helotiales</taxon>
        <taxon>Mollisiaceae</taxon>
        <taxon>Mollisia</taxon>
    </lineage>
</organism>
<dbReference type="CDD" id="cd15873">
    <property type="entry name" value="R-SNARE_STXBP5_6"/>
    <property type="match status" value="1"/>
</dbReference>
<dbReference type="EMBL" id="KQ947428">
    <property type="protein sequence ID" value="KUJ10714.1"/>
    <property type="molecule type" value="Genomic_DNA"/>
</dbReference>
<feature type="repeat" description="WD" evidence="3">
    <location>
        <begin position="237"/>
        <end position="271"/>
    </location>
</feature>
<dbReference type="GO" id="GO:0006893">
    <property type="term" value="P:Golgi to plasma membrane transport"/>
    <property type="evidence" value="ECO:0007669"/>
    <property type="project" value="TreeGrafter"/>
</dbReference>
<dbReference type="RefSeq" id="XP_018065069.1">
    <property type="nucleotide sequence ID" value="XM_018212346.1"/>
</dbReference>
<dbReference type="GeneID" id="28822072"/>
<keyword evidence="3" id="KW-0853">WD repeat</keyword>
<reference evidence="5 6" key="1">
    <citation type="submission" date="2015-10" db="EMBL/GenBank/DDBJ databases">
        <title>Full genome of DAOMC 229536 Phialocephala scopiformis, a fungal endophyte of spruce producing the potent anti-insectan compound rugulosin.</title>
        <authorList>
            <consortium name="DOE Joint Genome Institute"/>
            <person name="Walker A.K."/>
            <person name="Frasz S.L."/>
            <person name="Seifert K.A."/>
            <person name="Miller J.D."/>
            <person name="Mondo S.J."/>
            <person name="Labutti K."/>
            <person name="Lipzen A."/>
            <person name="Dockter R."/>
            <person name="Kennedy M."/>
            <person name="Grigoriev I.V."/>
            <person name="Spatafora J.W."/>
        </authorList>
    </citation>
    <scope>NUCLEOTIDE SEQUENCE [LARGE SCALE GENOMIC DNA]</scope>
    <source>
        <strain evidence="5 6">CBS 120377</strain>
    </source>
</reference>
<dbReference type="PANTHER" id="PTHR10241:SF25">
    <property type="entry name" value="TOMOSYN, ISOFORM C"/>
    <property type="match status" value="1"/>
</dbReference>
<evidence type="ECO:0000256" key="3">
    <source>
        <dbReference type="PROSITE-ProRule" id="PRU00221"/>
    </source>
</evidence>
<keyword evidence="6" id="KW-1185">Reference proteome</keyword>
<dbReference type="KEGG" id="psco:LY89DRAFT_655498"/>
<dbReference type="PANTHER" id="PTHR10241">
    <property type="entry name" value="LETHAL 2 GIANT LARVAE PROTEIN"/>
    <property type="match status" value="1"/>
</dbReference>
<dbReference type="Proteomes" id="UP000070700">
    <property type="component" value="Unassembled WGS sequence"/>
</dbReference>
<dbReference type="GO" id="GO:0005886">
    <property type="term" value="C:plasma membrane"/>
    <property type="evidence" value="ECO:0007669"/>
    <property type="project" value="TreeGrafter"/>
</dbReference>
<sequence length="994" mass="107025">MASFLRGKQAGIQNDLSAGILSELFAPDDQARYGINSQIGSLAYDPVQSLLAIGTNETTFGSGQIYIFGQQRVQATLTLPRRASVKTLQFCADRLISLDSKNELIIWDLALQKKVASYAPPGIVTALVTDPMLDWALIGLQNGEVIAFDLDREKLAPLRLPNFWRERNPRARLVSIVSMQLHPRDIGQLLIGYPEGAVIYSFKQNRAIKFFEYEVPIGAPGGTADPIGAEKVRKPHLTQVFWHPSGTFVGTAHDDSSLVFWDPKDGRVVMARTITDSHVDKPGTQSSSFGNTPGTFALKEPFSKIAWCCKENPEDTGILLAGGVPTTLPQKGLTFLELGPTPVYATSTWQILTNHFEAKRQHLLPVPPGAEIADFCLIPRASPHFAGAQDPIAIIALLTNGELMTLSFPSGYPISPTNQLHPSISFVHPFVTTMAVAPVERVRWLGMTENRQQGPQVVRGGAESTKTLKRYEARNIVQMAHGDGTVRIWDAGHDDELENSTVLQIDIARSLDRYDDVNITSLSMGSSTGEVVVGTATGEVAVYRWGGNKLFGREAPQTTETVAGGLTDIASRAEPTLKEGLQPFVLYDMAKGPITAVKMSDVGFVGVGSEAGVFSIIDLRGPAVIFTASLSDFVKTDKRSSFMKKGNSSTSTKPDWPVVIEFGVMTLEGDSYSSIACFVGTNLGKVATFKILPQPNGGYSGQFAGVTSLADRVVSISPINAETGKLAPATGPTVGALRTGQQTNGTLVVVTQTEVRIFKPATAKGAHKTWDDVLCDAANVTDFEDRGRALVCLFGDGTTRAYSLPALKEIGIAKVSMLDKTRSTNSLVTSSGDIFGWTGPSEIAMLGVWGTGQPLPKSTDKLYNPEAIVPPRPTISNLQWISGTQYVSPTDLDLLIGGPDRPPSKRMLAAAAAEERLARAGGSSRGAPGTVSTEGWGDYMTRQLNERTEKLNIMGDTTDRMLESSQAWADDATRLAKKQGRGLMFSGITKGLFG</sequence>
<dbReference type="InterPro" id="IPR013905">
    <property type="entry name" value="Lgl_C_dom"/>
</dbReference>
<dbReference type="SUPFAM" id="SSF50978">
    <property type="entry name" value="WD40 repeat-like"/>
    <property type="match status" value="1"/>
</dbReference>
<comment type="similarity">
    <text evidence="1">Belongs to the WD repeat L(2)GL family.</text>
</comment>
<evidence type="ECO:0000259" key="4">
    <source>
        <dbReference type="Pfam" id="PF08596"/>
    </source>
</evidence>
<gene>
    <name evidence="5" type="ORF">LY89DRAFT_655498</name>
</gene>
<dbReference type="GO" id="GO:0019905">
    <property type="term" value="F:syntaxin binding"/>
    <property type="evidence" value="ECO:0007669"/>
    <property type="project" value="TreeGrafter"/>
</dbReference>
<evidence type="ECO:0000256" key="2">
    <source>
        <dbReference type="ARBA" id="ARBA00022483"/>
    </source>
</evidence>
<dbReference type="InterPro" id="IPR015943">
    <property type="entry name" value="WD40/YVTN_repeat-like_dom_sf"/>
</dbReference>
<name>A0A194WSQ9_MOLSC</name>
<dbReference type="GO" id="GO:0045159">
    <property type="term" value="F:myosin II binding"/>
    <property type="evidence" value="ECO:0007669"/>
    <property type="project" value="TreeGrafter"/>
</dbReference>
<dbReference type="GO" id="GO:0005096">
    <property type="term" value="F:GTPase activator activity"/>
    <property type="evidence" value="ECO:0007669"/>
    <property type="project" value="TreeGrafter"/>
</dbReference>
<dbReference type="PROSITE" id="PS50082">
    <property type="entry name" value="WD_REPEATS_2"/>
    <property type="match status" value="1"/>
</dbReference>
<proteinExistence type="inferred from homology"/>
<dbReference type="InterPro" id="IPR036322">
    <property type="entry name" value="WD40_repeat_dom_sf"/>
</dbReference>
<evidence type="ECO:0000313" key="5">
    <source>
        <dbReference type="EMBL" id="KUJ10714.1"/>
    </source>
</evidence>
<accession>A0A194WSQ9</accession>
<keyword evidence="2" id="KW-0268">Exocytosis</keyword>
<dbReference type="FunFam" id="2.130.10.10:FF:000848">
    <property type="entry name" value="SNARE-dependent exocytosis protein (Sro7), putative"/>
    <property type="match status" value="1"/>
</dbReference>
<dbReference type="InterPro" id="IPR001680">
    <property type="entry name" value="WD40_rpt"/>
</dbReference>
<dbReference type="FunCoup" id="A0A194WSQ9">
    <property type="interactions" value="146"/>
</dbReference>
<dbReference type="Pfam" id="PF08596">
    <property type="entry name" value="Lgl_C"/>
    <property type="match status" value="1"/>
</dbReference>
<evidence type="ECO:0000313" key="6">
    <source>
        <dbReference type="Proteomes" id="UP000070700"/>
    </source>
</evidence>
<dbReference type="Gene3D" id="2.130.10.10">
    <property type="entry name" value="YVTN repeat-like/Quinoprotein amine dehydrogenase"/>
    <property type="match status" value="1"/>
</dbReference>
<protein>
    <submittedName>
        <fullName evidence="5">Snare-dependent exocytosis protein-like protein</fullName>
    </submittedName>
</protein>
<dbReference type="InParanoid" id="A0A194WSQ9"/>
<dbReference type="GO" id="GO:0006887">
    <property type="term" value="P:exocytosis"/>
    <property type="evidence" value="ECO:0007669"/>
    <property type="project" value="UniProtKB-KW"/>
</dbReference>
<dbReference type="STRING" id="149040.A0A194WSQ9"/>
<dbReference type="GO" id="GO:0005737">
    <property type="term" value="C:cytoplasm"/>
    <property type="evidence" value="ECO:0007669"/>
    <property type="project" value="TreeGrafter"/>
</dbReference>
<dbReference type="OrthoDB" id="19944at2759"/>
<evidence type="ECO:0000256" key="1">
    <source>
        <dbReference type="ARBA" id="ARBA00008070"/>
    </source>
</evidence>